<dbReference type="Proteomes" id="UP000588806">
    <property type="component" value="Unassembled WGS sequence"/>
</dbReference>
<protein>
    <recommendedName>
        <fullName evidence="3">Phasin domain-containing protein</fullName>
    </recommendedName>
</protein>
<accession>A0A7Y3TXS1</accession>
<evidence type="ECO:0000313" key="1">
    <source>
        <dbReference type="EMBL" id="NOG32060.1"/>
    </source>
</evidence>
<gene>
    <name evidence="1" type="ORF">HLB35_10360</name>
</gene>
<keyword evidence="2" id="KW-1185">Reference proteome</keyword>
<organism evidence="1 2">
    <name type="scientific">Vreelandella azerica</name>
    <dbReference type="NCBI Taxonomy" id="2732867"/>
    <lineage>
        <taxon>Bacteria</taxon>
        <taxon>Pseudomonadati</taxon>
        <taxon>Pseudomonadota</taxon>
        <taxon>Gammaproteobacteria</taxon>
        <taxon>Oceanospirillales</taxon>
        <taxon>Halomonadaceae</taxon>
        <taxon>Vreelandella</taxon>
    </lineage>
</organism>
<name>A0A7Y3TXS1_9GAMM</name>
<sequence>MTTQNTPTNPWAPLATMTPWFDASQPLLNWWTEQSSQAMQPFAKIQQAWMESMSQAMQAEMQFFQAITASHEKMAQCMMNASGTPESNRKIADCYHEVVQTLTDAQVTRLHKATELSHEFRRSLWEEL</sequence>
<dbReference type="AlphaFoldDB" id="A0A7Y3TXS1"/>
<reference evidence="1 2" key="2">
    <citation type="submission" date="2020-06" db="EMBL/GenBank/DDBJ databases">
        <title>Halomonas songnenensis sp. nov., a moderately halophilic bacterium isolated from saline and alkaline soils.</title>
        <authorList>
            <person name="Jiang J."/>
            <person name="Pan Y."/>
        </authorList>
    </citation>
    <scope>NUCLEOTIDE SEQUENCE [LARGE SCALE GENOMIC DNA]</scope>
    <source>
        <strain evidence="1 2">TBZ9</strain>
    </source>
</reference>
<comment type="caution">
    <text evidence="1">The sequence shown here is derived from an EMBL/GenBank/DDBJ whole genome shotgun (WGS) entry which is preliminary data.</text>
</comment>
<reference evidence="1 2" key="1">
    <citation type="submission" date="2020-05" db="EMBL/GenBank/DDBJ databases">
        <authorList>
            <person name="Ruan W."/>
            <person name="Jeon C.O."/>
            <person name="Chun B.H."/>
        </authorList>
    </citation>
    <scope>NUCLEOTIDE SEQUENCE [LARGE SCALE GENOMIC DNA]</scope>
    <source>
        <strain evidence="1 2">TBZ9</strain>
    </source>
</reference>
<evidence type="ECO:0000313" key="2">
    <source>
        <dbReference type="Proteomes" id="UP000588806"/>
    </source>
</evidence>
<dbReference type="EMBL" id="JABFHI010000004">
    <property type="protein sequence ID" value="NOG32060.1"/>
    <property type="molecule type" value="Genomic_DNA"/>
</dbReference>
<proteinExistence type="predicted"/>
<evidence type="ECO:0008006" key="3">
    <source>
        <dbReference type="Google" id="ProtNLM"/>
    </source>
</evidence>
<dbReference type="RefSeq" id="WP_171702530.1">
    <property type="nucleotide sequence ID" value="NZ_JABFHI010000004.1"/>
</dbReference>